<evidence type="ECO:0000313" key="4">
    <source>
        <dbReference type="Proteomes" id="UP000266376"/>
    </source>
</evidence>
<feature type="transmembrane region" description="Helical" evidence="1">
    <location>
        <begin position="12"/>
        <end position="31"/>
    </location>
</feature>
<accession>A0A395XN71</accession>
<comment type="caution">
    <text evidence="3">The sequence shown here is derived from an EMBL/GenBank/DDBJ whole genome shotgun (WGS) entry which is preliminary data.</text>
</comment>
<sequence length="321" mass="35686">MRFAYLKYRLKKLGCYLLIIILLPYIITVFLSGPGAYGASRVDETMVNVKADGEKSGSDGGKQEDSNAENVDKIQMPLSEYCIGIMAREIPAVYEEEALKTQAILVRTQVCLALGAGADTILEERYWTKKDMQDSWGADQYSKYYKRLEHAWEETNGQVLTYENALAKTPFCRLSNGSTRDGREALGSEDYPYLKIVDCPLDIESKEQIQTITIDDMDAEVTGVDTAGYVLSVRVGNDTVSGEEFRTNYHLASSCFSFQKYDGKLRITTRGIGHGLGLSQYTANQMAKEGKSMEEILAHFFEGTELKEGVEIVQVEGGAGE</sequence>
<evidence type="ECO:0000256" key="1">
    <source>
        <dbReference type="SAM" id="Phobius"/>
    </source>
</evidence>
<gene>
    <name evidence="3" type="ORF">DWV67_11110</name>
</gene>
<keyword evidence="1" id="KW-0812">Transmembrane</keyword>
<dbReference type="AlphaFoldDB" id="A0A395XN71"/>
<dbReference type="InterPro" id="IPR013693">
    <property type="entry name" value="SpoIID/LytB_N"/>
</dbReference>
<keyword evidence="1" id="KW-1133">Transmembrane helix</keyword>
<dbReference type="Pfam" id="PF08486">
    <property type="entry name" value="SpoIID"/>
    <property type="match status" value="1"/>
</dbReference>
<dbReference type="Proteomes" id="UP000266376">
    <property type="component" value="Unassembled WGS sequence"/>
</dbReference>
<evidence type="ECO:0000259" key="2">
    <source>
        <dbReference type="Pfam" id="PF08486"/>
    </source>
</evidence>
<dbReference type="EMBL" id="QSAJ01000027">
    <property type="protein sequence ID" value="RGW51851.1"/>
    <property type="molecule type" value="Genomic_DNA"/>
</dbReference>
<proteinExistence type="predicted"/>
<keyword evidence="1" id="KW-0472">Membrane</keyword>
<reference evidence="3 4" key="1">
    <citation type="submission" date="2018-08" db="EMBL/GenBank/DDBJ databases">
        <title>A genome reference for cultivated species of the human gut microbiota.</title>
        <authorList>
            <person name="Zou Y."/>
            <person name="Xue W."/>
            <person name="Luo G."/>
        </authorList>
    </citation>
    <scope>NUCLEOTIDE SEQUENCE [LARGE SCALE GENOMIC DNA]</scope>
    <source>
        <strain evidence="3 4">AF12-11</strain>
    </source>
</reference>
<evidence type="ECO:0000313" key="3">
    <source>
        <dbReference type="EMBL" id="RGW51851.1"/>
    </source>
</evidence>
<organism evidence="3 4">
    <name type="scientific">Dorea formicigenerans</name>
    <dbReference type="NCBI Taxonomy" id="39486"/>
    <lineage>
        <taxon>Bacteria</taxon>
        <taxon>Bacillati</taxon>
        <taxon>Bacillota</taxon>
        <taxon>Clostridia</taxon>
        <taxon>Lachnospirales</taxon>
        <taxon>Lachnospiraceae</taxon>
        <taxon>Dorea</taxon>
    </lineage>
</organism>
<protein>
    <recommendedName>
        <fullName evidence="2">Sporulation stage II protein D amidase enhancer LytB N-terminal domain-containing protein</fullName>
    </recommendedName>
</protein>
<feature type="domain" description="Sporulation stage II protein D amidase enhancer LytB N-terminal" evidence="2">
    <location>
        <begin position="75"/>
        <end position="162"/>
    </location>
</feature>
<name>A0A395XN71_9FIRM</name>